<feature type="domain" description="GGDEF" evidence="3">
    <location>
        <begin position="155"/>
        <end position="285"/>
    </location>
</feature>
<dbReference type="CDD" id="cd01949">
    <property type="entry name" value="GGDEF"/>
    <property type="match status" value="1"/>
</dbReference>
<dbReference type="InterPro" id="IPR035965">
    <property type="entry name" value="PAS-like_dom_sf"/>
</dbReference>
<reference evidence="4 5" key="1">
    <citation type="submission" date="2023-01" db="EMBL/GenBank/DDBJ databases">
        <title>Vibrio sp. KJ40-1 sp.nov, isolated from marine algae.</title>
        <authorList>
            <person name="Butt M."/>
            <person name="Kim J.M.J."/>
            <person name="Jeon C.O.C."/>
        </authorList>
    </citation>
    <scope>NUCLEOTIDE SEQUENCE [LARGE SCALE GENOMIC DNA]</scope>
    <source>
        <strain evidence="4 5">KJ40-1</strain>
    </source>
</reference>
<comment type="caution">
    <text evidence="4">The sequence shown here is derived from an EMBL/GenBank/DDBJ whole genome shotgun (WGS) entry which is preliminary data.</text>
</comment>
<dbReference type="Gene3D" id="3.30.450.20">
    <property type="entry name" value="PAS domain"/>
    <property type="match status" value="1"/>
</dbReference>
<evidence type="ECO:0000259" key="3">
    <source>
        <dbReference type="PROSITE" id="PS50887"/>
    </source>
</evidence>
<name>A0ABT4YTZ5_9VIBR</name>
<evidence type="ECO:0000313" key="5">
    <source>
        <dbReference type="Proteomes" id="UP001210678"/>
    </source>
</evidence>
<dbReference type="SMART" id="SM00267">
    <property type="entry name" value="GGDEF"/>
    <property type="match status" value="1"/>
</dbReference>
<evidence type="ECO:0000256" key="2">
    <source>
        <dbReference type="ARBA" id="ARBA00034247"/>
    </source>
</evidence>
<dbReference type="InterPro" id="IPR050469">
    <property type="entry name" value="Diguanylate_Cyclase"/>
</dbReference>
<dbReference type="NCBIfam" id="TIGR00229">
    <property type="entry name" value="sensory_box"/>
    <property type="match status" value="1"/>
</dbReference>
<dbReference type="EMBL" id="JAQLOI010000001">
    <property type="protein sequence ID" value="MDB1124499.1"/>
    <property type="molecule type" value="Genomic_DNA"/>
</dbReference>
<dbReference type="PROSITE" id="PS50887">
    <property type="entry name" value="GGDEF"/>
    <property type="match status" value="1"/>
</dbReference>
<protein>
    <recommendedName>
        <fullName evidence="1">diguanylate cyclase</fullName>
        <ecNumber evidence="1">2.7.7.65</ecNumber>
    </recommendedName>
</protein>
<dbReference type="SUPFAM" id="SSF55073">
    <property type="entry name" value="Nucleotide cyclase"/>
    <property type="match status" value="1"/>
</dbReference>
<dbReference type="InterPro" id="IPR000160">
    <property type="entry name" value="GGDEF_dom"/>
</dbReference>
<evidence type="ECO:0000313" key="4">
    <source>
        <dbReference type="EMBL" id="MDB1124499.1"/>
    </source>
</evidence>
<gene>
    <name evidence="4" type="ORF">PGX00_12895</name>
</gene>
<dbReference type="Gene3D" id="3.30.70.270">
    <property type="match status" value="1"/>
</dbReference>
<accession>A0ABT4YTZ5</accession>
<dbReference type="PANTHER" id="PTHR45138:SF9">
    <property type="entry name" value="DIGUANYLATE CYCLASE DGCM-RELATED"/>
    <property type="match status" value="1"/>
</dbReference>
<dbReference type="EC" id="2.7.7.65" evidence="1"/>
<dbReference type="NCBIfam" id="TIGR00254">
    <property type="entry name" value="GGDEF"/>
    <property type="match status" value="1"/>
</dbReference>
<evidence type="ECO:0000256" key="1">
    <source>
        <dbReference type="ARBA" id="ARBA00012528"/>
    </source>
</evidence>
<keyword evidence="5" id="KW-1185">Reference proteome</keyword>
<organism evidence="4 5">
    <name type="scientific">Vibrio algarum</name>
    <dbReference type="NCBI Taxonomy" id="3020714"/>
    <lineage>
        <taxon>Bacteria</taxon>
        <taxon>Pseudomonadati</taxon>
        <taxon>Pseudomonadota</taxon>
        <taxon>Gammaproteobacteria</taxon>
        <taxon>Vibrionales</taxon>
        <taxon>Vibrionaceae</taxon>
        <taxon>Vibrio</taxon>
    </lineage>
</organism>
<dbReference type="SUPFAM" id="SSF55785">
    <property type="entry name" value="PYP-like sensor domain (PAS domain)"/>
    <property type="match status" value="1"/>
</dbReference>
<dbReference type="PANTHER" id="PTHR45138">
    <property type="entry name" value="REGULATORY COMPONENTS OF SENSORY TRANSDUCTION SYSTEM"/>
    <property type="match status" value="1"/>
</dbReference>
<dbReference type="InterPro" id="IPR029787">
    <property type="entry name" value="Nucleotide_cyclase"/>
</dbReference>
<dbReference type="Pfam" id="PF00990">
    <property type="entry name" value="GGDEF"/>
    <property type="match status" value="1"/>
</dbReference>
<dbReference type="InterPro" id="IPR043128">
    <property type="entry name" value="Rev_trsase/Diguanyl_cyclase"/>
</dbReference>
<sequence>MNRPKYESLVRNSVQGVIIHRFFKPLLVNPVWAEMMGVESIDDFLDSGSVLDVIPKEYHVDALDRCEKVLRGEAIGESHIIENIRLDGEKRFFNIYDHAINWEGEPALEVVVVDVTDKVVAQKELAYRADHDSLTNLLNRDALYKWIKEHCHDVKSMGCILFDIDNFKNVNDNYGHQVGDSVLKNLSSIIHKQVDDHGVVGRWGGEEFIIFLTESTEKFSYELAEKIRLACEKSTLSSQFGDIKNTLSIGVSFTDNFSSTMPKDLIRIADEKMYISKKSGKNKVT</sequence>
<comment type="catalytic activity">
    <reaction evidence="2">
        <text>2 GTP = 3',3'-c-di-GMP + 2 diphosphate</text>
        <dbReference type="Rhea" id="RHEA:24898"/>
        <dbReference type="ChEBI" id="CHEBI:33019"/>
        <dbReference type="ChEBI" id="CHEBI:37565"/>
        <dbReference type="ChEBI" id="CHEBI:58805"/>
        <dbReference type="EC" id="2.7.7.65"/>
    </reaction>
</comment>
<dbReference type="InterPro" id="IPR000014">
    <property type="entry name" value="PAS"/>
</dbReference>
<dbReference type="Proteomes" id="UP001210678">
    <property type="component" value="Unassembled WGS sequence"/>
</dbReference>
<proteinExistence type="predicted"/>